<feature type="transmembrane region" description="Helical" evidence="1">
    <location>
        <begin position="20"/>
        <end position="36"/>
    </location>
</feature>
<dbReference type="RefSeq" id="WP_379894153.1">
    <property type="nucleotide sequence ID" value="NZ_CBCSCT010000069.1"/>
</dbReference>
<name>A0ABW1IP07_9BACL</name>
<sequence length="175" mass="19709">MKRNWLGALLQGNVPFAPKYGFLIVVCLVLLLLWLGRPVSAFVIQDVTEGSTIYAHVIDDSLSISHRYIHSVEKCPIIEKFEVRKEGIELTESWNCSFGAGIAYDEGSGSGSIQDGYYVIENIGKKMSELYVSPASFSDHTMTIDDETIALSEKYPYHTLQLTIQELSRLELWLK</sequence>
<keyword evidence="1" id="KW-1133">Transmembrane helix</keyword>
<dbReference type="EMBL" id="JBHSQV010000137">
    <property type="protein sequence ID" value="MFC5986842.1"/>
    <property type="molecule type" value="Genomic_DNA"/>
</dbReference>
<protein>
    <submittedName>
        <fullName evidence="2">DUF1850 domain-containing protein</fullName>
    </submittedName>
</protein>
<comment type="caution">
    <text evidence="2">The sequence shown here is derived from an EMBL/GenBank/DDBJ whole genome shotgun (WGS) entry which is preliminary data.</text>
</comment>
<keyword evidence="3" id="KW-1185">Reference proteome</keyword>
<accession>A0ABW1IP07</accession>
<proteinExistence type="predicted"/>
<dbReference type="InterPro" id="IPR015001">
    <property type="entry name" value="DUF1850"/>
</dbReference>
<gene>
    <name evidence="2" type="ORF">ACFPXP_10475</name>
</gene>
<organism evidence="2 3">
    <name type="scientific">Marinicrinis lubricantis</name>
    <dbReference type="NCBI Taxonomy" id="2086470"/>
    <lineage>
        <taxon>Bacteria</taxon>
        <taxon>Bacillati</taxon>
        <taxon>Bacillota</taxon>
        <taxon>Bacilli</taxon>
        <taxon>Bacillales</taxon>
        <taxon>Paenibacillaceae</taxon>
    </lineage>
</organism>
<keyword evidence="1" id="KW-0472">Membrane</keyword>
<evidence type="ECO:0000256" key="1">
    <source>
        <dbReference type="SAM" id="Phobius"/>
    </source>
</evidence>
<evidence type="ECO:0000313" key="3">
    <source>
        <dbReference type="Proteomes" id="UP001596250"/>
    </source>
</evidence>
<evidence type="ECO:0000313" key="2">
    <source>
        <dbReference type="EMBL" id="MFC5986842.1"/>
    </source>
</evidence>
<dbReference type="Proteomes" id="UP001596250">
    <property type="component" value="Unassembled WGS sequence"/>
</dbReference>
<dbReference type="Pfam" id="PF08905">
    <property type="entry name" value="DUF1850"/>
    <property type="match status" value="1"/>
</dbReference>
<keyword evidence="1" id="KW-0812">Transmembrane</keyword>
<reference evidence="3" key="1">
    <citation type="journal article" date="2019" name="Int. J. Syst. Evol. Microbiol.">
        <title>The Global Catalogue of Microorganisms (GCM) 10K type strain sequencing project: providing services to taxonomists for standard genome sequencing and annotation.</title>
        <authorList>
            <consortium name="The Broad Institute Genomics Platform"/>
            <consortium name="The Broad Institute Genome Sequencing Center for Infectious Disease"/>
            <person name="Wu L."/>
            <person name="Ma J."/>
        </authorList>
    </citation>
    <scope>NUCLEOTIDE SEQUENCE [LARGE SCALE GENOMIC DNA]</scope>
    <source>
        <strain evidence="3">CCM 8749</strain>
    </source>
</reference>